<evidence type="ECO:0000313" key="2">
    <source>
        <dbReference type="Proteomes" id="UP001524501"/>
    </source>
</evidence>
<dbReference type="SUPFAM" id="SSF55961">
    <property type="entry name" value="Bet v1-like"/>
    <property type="match status" value="1"/>
</dbReference>
<dbReference type="InterPro" id="IPR023393">
    <property type="entry name" value="START-like_dom_sf"/>
</dbReference>
<dbReference type="Proteomes" id="UP001524501">
    <property type="component" value="Unassembled WGS sequence"/>
</dbReference>
<protein>
    <submittedName>
        <fullName evidence="1">SRPBCC family protein</fullName>
    </submittedName>
</protein>
<proteinExistence type="predicted"/>
<sequence length="167" mass="18359">MTALRSHEYRQFREVSETEAHMSGRFEGTVVIDRPIEYVFAYLAAGINDPDFSPRVQKITKSTDGPPGVGTVFVSTVKDAGMTTTREIELTEFEAPRTIRWTERSQNIVTAKNGGYDLESAGAGTKLTIFNELEGHGIGKLIAPLAVRAARKDAPDFARRIKAAAEK</sequence>
<dbReference type="Gene3D" id="3.30.530.20">
    <property type="match status" value="1"/>
</dbReference>
<dbReference type="EMBL" id="JANFQF010000009">
    <property type="protein sequence ID" value="MCQ4120136.1"/>
    <property type="molecule type" value="Genomic_DNA"/>
</dbReference>
<dbReference type="Pfam" id="PF10604">
    <property type="entry name" value="Polyketide_cyc2"/>
    <property type="match status" value="1"/>
</dbReference>
<organism evidence="1 2">
    <name type="scientific">Rhodococcus tibetensis</name>
    <dbReference type="NCBI Taxonomy" id="2965064"/>
    <lineage>
        <taxon>Bacteria</taxon>
        <taxon>Bacillati</taxon>
        <taxon>Actinomycetota</taxon>
        <taxon>Actinomycetes</taxon>
        <taxon>Mycobacteriales</taxon>
        <taxon>Nocardiaceae</taxon>
        <taxon>Rhodococcus</taxon>
    </lineage>
</organism>
<comment type="caution">
    <text evidence="1">The sequence shown here is derived from an EMBL/GenBank/DDBJ whole genome shotgun (WGS) entry which is preliminary data.</text>
</comment>
<dbReference type="InterPro" id="IPR019587">
    <property type="entry name" value="Polyketide_cyclase/dehydratase"/>
</dbReference>
<reference evidence="1 2" key="1">
    <citation type="submission" date="2022-07" db="EMBL/GenBank/DDBJ databases">
        <title>Degradation activity of malathion, p-nitrophenol and potential low-temperature adaptation strategy of Rhodococcus sp. FXJ9.536.</title>
        <authorList>
            <person name="Huang J."/>
            <person name="Huang Y."/>
        </authorList>
    </citation>
    <scope>NUCLEOTIDE SEQUENCE [LARGE SCALE GENOMIC DNA]</scope>
    <source>
        <strain evidence="1 2">FXJ9.536</strain>
    </source>
</reference>
<gene>
    <name evidence="1" type="ORF">NOF53_13300</name>
</gene>
<name>A0ABT1QD14_9NOCA</name>
<keyword evidence="2" id="KW-1185">Reference proteome</keyword>
<evidence type="ECO:0000313" key="1">
    <source>
        <dbReference type="EMBL" id="MCQ4120136.1"/>
    </source>
</evidence>
<accession>A0ABT1QD14</accession>